<accession>A0A934MJP9</accession>
<organism evidence="2 3">
    <name type="scientific">Devosia sediminis</name>
    <dbReference type="NCBI Taxonomy" id="2798801"/>
    <lineage>
        <taxon>Bacteria</taxon>
        <taxon>Pseudomonadati</taxon>
        <taxon>Pseudomonadota</taxon>
        <taxon>Alphaproteobacteria</taxon>
        <taxon>Hyphomicrobiales</taxon>
        <taxon>Devosiaceae</taxon>
        <taxon>Devosia</taxon>
    </lineage>
</organism>
<sequence>MDQQFTQLITRSGLTLRVRPVRPGDEAALAKFFEEVTAEDRRFRFLSVVRVGREHVAAMTQVDHHQTESYVALDETGTTILGTAMLACDPMLETGEVAISVRGDQKNRGIGWELLRHVERQAEARGVKRLMSIENCANKSAIQIEREMGFDAHAYDGDMTLVVLQKGLAA</sequence>
<dbReference type="RefSeq" id="WP_198875471.1">
    <property type="nucleotide sequence ID" value="NZ_JAEKMH010000001.1"/>
</dbReference>
<dbReference type="AlphaFoldDB" id="A0A934MJP9"/>
<dbReference type="CDD" id="cd04301">
    <property type="entry name" value="NAT_SF"/>
    <property type="match status" value="1"/>
</dbReference>
<evidence type="ECO:0000259" key="1">
    <source>
        <dbReference type="PROSITE" id="PS51186"/>
    </source>
</evidence>
<feature type="domain" description="N-acetyltransferase" evidence="1">
    <location>
        <begin position="16"/>
        <end position="169"/>
    </location>
</feature>
<dbReference type="Gene3D" id="3.40.630.30">
    <property type="match status" value="1"/>
</dbReference>
<dbReference type="Proteomes" id="UP000602124">
    <property type="component" value="Unassembled WGS sequence"/>
</dbReference>
<keyword evidence="3" id="KW-1185">Reference proteome</keyword>
<gene>
    <name evidence="2" type="ORF">JEQ47_06145</name>
</gene>
<dbReference type="InterPro" id="IPR000182">
    <property type="entry name" value="GNAT_dom"/>
</dbReference>
<comment type="caution">
    <text evidence="2">The sequence shown here is derived from an EMBL/GenBank/DDBJ whole genome shotgun (WGS) entry which is preliminary data.</text>
</comment>
<dbReference type="Pfam" id="PF00583">
    <property type="entry name" value="Acetyltransf_1"/>
    <property type="match status" value="1"/>
</dbReference>
<protein>
    <submittedName>
        <fullName evidence="2">GNAT family N-acetyltransferase</fullName>
    </submittedName>
</protein>
<reference evidence="2" key="1">
    <citation type="submission" date="2020-12" db="EMBL/GenBank/DDBJ databases">
        <title>Devosia sp. MSA67 isolated from Mo River.</title>
        <authorList>
            <person name="Ma F."/>
            <person name="Zi Z."/>
        </authorList>
    </citation>
    <scope>NUCLEOTIDE SEQUENCE</scope>
    <source>
        <strain evidence="2">MSA67</strain>
    </source>
</reference>
<name>A0A934MJP9_9HYPH</name>
<dbReference type="InterPro" id="IPR016181">
    <property type="entry name" value="Acyl_CoA_acyltransferase"/>
</dbReference>
<evidence type="ECO:0000313" key="2">
    <source>
        <dbReference type="EMBL" id="MBJ3784293.1"/>
    </source>
</evidence>
<dbReference type="GO" id="GO:0016747">
    <property type="term" value="F:acyltransferase activity, transferring groups other than amino-acyl groups"/>
    <property type="evidence" value="ECO:0007669"/>
    <property type="project" value="InterPro"/>
</dbReference>
<dbReference type="EMBL" id="JAEKMH010000001">
    <property type="protein sequence ID" value="MBJ3784293.1"/>
    <property type="molecule type" value="Genomic_DNA"/>
</dbReference>
<evidence type="ECO:0000313" key="3">
    <source>
        <dbReference type="Proteomes" id="UP000602124"/>
    </source>
</evidence>
<dbReference type="SUPFAM" id="SSF55729">
    <property type="entry name" value="Acyl-CoA N-acyltransferases (Nat)"/>
    <property type="match status" value="1"/>
</dbReference>
<dbReference type="PROSITE" id="PS51186">
    <property type="entry name" value="GNAT"/>
    <property type="match status" value="1"/>
</dbReference>
<proteinExistence type="predicted"/>